<dbReference type="Proteomes" id="UP000772434">
    <property type="component" value="Unassembled WGS sequence"/>
</dbReference>
<keyword evidence="5" id="KW-1185">Reference proteome</keyword>
<reference evidence="4" key="1">
    <citation type="submission" date="2020-11" db="EMBL/GenBank/DDBJ databases">
        <authorList>
            <consortium name="DOE Joint Genome Institute"/>
            <person name="Ahrendt S."/>
            <person name="Riley R."/>
            <person name="Andreopoulos W."/>
            <person name="Labutti K."/>
            <person name="Pangilinan J."/>
            <person name="Ruiz-Duenas F.J."/>
            <person name="Barrasa J.M."/>
            <person name="Sanchez-Garcia M."/>
            <person name="Camarero S."/>
            <person name="Miyauchi S."/>
            <person name="Serrano A."/>
            <person name="Linde D."/>
            <person name="Babiker R."/>
            <person name="Drula E."/>
            <person name="Ayuso-Fernandez I."/>
            <person name="Pacheco R."/>
            <person name="Padilla G."/>
            <person name="Ferreira P."/>
            <person name="Barriuso J."/>
            <person name="Kellner H."/>
            <person name="Castanera R."/>
            <person name="Alfaro M."/>
            <person name="Ramirez L."/>
            <person name="Pisabarro A.G."/>
            <person name="Kuo A."/>
            <person name="Tritt A."/>
            <person name="Lipzen A."/>
            <person name="He G."/>
            <person name="Yan M."/>
            <person name="Ng V."/>
            <person name="Cullen D."/>
            <person name="Martin F."/>
            <person name="Rosso M.-N."/>
            <person name="Henrissat B."/>
            <person name="Hibbett D."/>
            <person name="Martinez A.T."/>
            <person name="Grigoriev I.V."/>
        </authorList>
    </citation>
    <scope>NUCLEOTIDE SEQUENCE</scope>
    <source>
        <strain evidence="4">AH 40177</strain>
    </source>
</reference>
<keyword evidence="3" id="KW-0732">Signal</keyword>
<proteinExistence type="predicted"/>
<evidence type="ECO:0000256" key="1">
    <source>
        <dbReference type="SAM" id="MobiDB-lite"/>
    </source>
</evidence>
<keyword evidence="2" id="KW-1133">Transmembrane helix</keyword>
<feature type="region of interest" description="Disordered" evidence="1">
    <location>
        <begin position="255"/>
        <end position="282"/>
    </location>
</feature>
<evidence type="ECO:0000313" key="5">
    <source>
        <dbReference type="Proteomes" id="UP000772434"/>
    </source>
</evidence>
<evidence type="ECO:0000313" key="4">
    <source>
        <dbReference type="EMBL" id="KAF9074918.1"/>
    </source>
</evidence>
<name>A0A9P5Q3R6_9AGAR</name>
<organism evidence="4 5">
    <name type="scientific">Rhodocollybia butyracea</name>
    <dbReference type="NCBI Taxonomy" id="206335"/>
    <lineage>
        <taxon>Eukaryota</taxon>
        <taxon>Fungi</taxon>
        <taxon>Dikarya</taxon>
        <taxon>Basidiomycota</taxon>
        <taxon>Agaricomycotina</taxon>
        <taxon>Agaricomycetes</taxon>
        <taxon>Agaricomycetidae</taxon>
        <taxon>Agaricales</taxon>
        <taxon>Marasmiineae</taxon>
        <taxon>Omphalotaceae</taxon>
        <taxon>Rhodocollybia</taxon>
    </lineage>
</organism>
<accession>A0A9P5Q3R6</accession>
<dbReference type="AlphaFoldDB" id="A0A9P5Q3R6"/>
<feature type="chain" id="PRO_5040211491" evidence="3">
    <location>
        <begin position="18"/>
        <end position="282"/>
    </location>
</feature>
<feature type="transmembrane region" description="Helical" evidence="2">
    <location>
        <begin position="149"/>
        <end position="176"/>
    </location>
</feature>
<feature type="signal peptide" evidence="3">
    <location>
        <begin position="1"/>
        <end position="17"/>
    </location>
</feature>
<sequence length="282" mass="31117">MMRNYVFLVFLIYRVLSYPLEQSFVSPKNRRFGLSPLFGDDSEPTSLLFPLTPLPTNTLATNIAESSTYLSAGGTGHRKSSISLTSTLDDDETNSIIGSLPPLPPPSSISPVLITGNLQWPTASSIAPTASPTHDSLFSSPHEEKEWKVIGIGLVVVASIASMILLTVFFDSWWGFLRDLCGRKREEGLEEMIPDSEEKTWARTLSTEDVGCDRYPAASSLDSLTQVQKPKSPFPYSVTPQPLFQPPSYFRPGNDPHPLEPLFRRPSTRTPVTISPSILPYS</sequence>
<comment type="caution">
    <text evidence="4">The sequence shown here is derived from an EMBL/GenBank/DDBJ whole genome shotgun (WGS) entry which is preliminary data.</text>
</comment>
<keyword evidence="2" id="KW-0812">Transmembrane</keyword>
<dbReference type="OrthoDB" id="3266475at2759"/>
<dbReference type="EMBL" id="JADNRY010000011">
    <property type="protein sequence ID" value="KAF9074918.1"/>
    <property type="molecule type" value="Genomic_DNA"/>
</dbReference>
<protein>
    <submittedName>
        <fullName evidence="4">Uncharacterized protein</fullName>
    </submittedName>
</protein>
<gene>
    <name evidence="4" type="ORF">BDP27DRAFT_1316183</name>
</gene>
<evidence type="ECO:0000256" key="2">
    <source>
        <dbReference type="SAM" id="Phobius"/>
    </source>
</evidence>
<evidence type="ECO:0000256" key="3">
    <source>
        <dbReference type="SAM" id="SignalP"/>
    </source>
</evidence>
<keyword evidence="2" id="KW-0472">Membrane</keyword>